<dbReference type="PANTHER" id="PTHR23076">
    <property type="entry name" value="METALLOPROTEASE M41 FTSH"/>
    <property type="match status" value="1"/>
</dbReference>
<comment type="similarity">
    <text evidence="3">In the C-terminal section; belongs to the peptidase M41 family.</text>
</comment>
<evidence type="ECO:0000256" key="10">
    <source>
        <dbReference type="ARBA" id="ARBA00022833"/>
    </source>
</evidence>
<dbReference type="InterPro" id="IPR027417">
    <property type="entry name" value="P-loop_NTPase"/>
</dbReference>
<name>A0ABQ7KNS2_BRACM</name>
<dbReference type="SUPFAM" id="SSF49764">
    <property type="entry name" value="HSP20-like chaperones"/>
    <property type="match status" value="1"/>
</dbReference>
<evidence type="ECO:0000313" key="20">
    <source>
        <dbReference type="EMBL" id="KAG5375676.1"/>
    </source>
</evidence>
<feature type="compositionally biased region" description="Low complexity" evidence="18">
    <location>
        <begin position="85"/>
        <end position="95"/>
    </location>
</feature>
<dbReference type="Pfam" id="PF11955">
    <property type="entry name" value="PORR"/>
    <property type="match status" value="1"/>
</dbReference>
<dbReference type="Gene3D" id="3.40.50.300">
    <property type="entry name" value="P-loop containing nucleotide triphosphate hydrolases"/>
    <property type="match status" value="1"/>
</dbReference>
<evidence type="ECO:0000256" key="13">
    <source>
        <dbReference type="ARBA" id="ARBA00022989"/>
    </source>
</evidence>
<dbReference type="InterPro" id="IPR002068">
    <property type="entry name" value="A-crystallin/Hsp20_dom"/>
</dbReference>
<gene>
    <name evidence="20" type="primary">A10p005800.1_BraROA</name>
    <name evidence="20" type="ORF">IGI04_040272</name>
</gene>
<keyword evidence="21" id="KW-1185">Reference proteome</keyword>
<evidence type="ECO:0000256" key="16">
    <source>
        <dbReference type="PROSITE-ProRule" id="PRU00285"/>
    </source>
</evidence>
<sequence length="1333" mass="145627">MSNCGGSLNSVIRRCDNKLSFARQASSEQGFFMKQASPDETGTGGGITLKNSVVRRCDNRLYFARQASSAQGLFMRQASTDEDAAASTKCSATKTNGFPSSQQQPLLSRPEYAPPQFSKAAAKDEFFVCSDSPYQQKEDGLEKPYNPDLPKLANLGTVWSPRSNVAEYENNYLVAVELPGASINDIRVEVDNTNLTVTGRRTSVCQKVDACTKGSVFGCHKQEILQGPFKVSWPLPSNVNKDNVAAEFISLLLHPCGGSIITVRSKTTSGQYVASRSRDPVFEKLMDKYKNLLKVIAIQDLILANPTVDPPSVSIEFLSRLSQKLHLNRGAASFLRKYPHIFHVLYDPVKSQPFCRLTDAAMEISRQESLAINASLPVVVDRLIRLLSMSISKSVPLRAVFKVWRELGLPDDFEDSVISKNPHVFKLSDGHEPNTHILELVHEEGKESLSFEAAVEKWRVVECCEEDCSVDRTEVQFSFKHSYPPGMRLGKNFKAKVKEWRKLPYVGPYEDMVGKKKNKSGVMGVEKRAVAIAHEFLSLTVEKMVEVEKISHFRKCFGIDLNIRDLFLDHPGMFYISTKGKRHTVFLREAYERGRLIDPNPVYEARRKLLDLVLLGRHAALSDSRDTNIFSFVCQISTVQMAASTSCLIGSGLSVYTTKHRSKQLGLSSRFALVDRTSKVTLVKASLDVNKHEARRGFFKLLLGNAAAAGVGLLGTGKANADEQGVSSSRMSYSRFLEYLDKGRVDKVDLYENGTIAIVEAVSPELGNRIQRVRVQLPGLSQELLQKLRAKNIDFAAHTTQEDQGSPLLNLIGNLAFPLILIGGLFLLSRRSSGGMGGPGGPGFPLQIGQSKAKFQMEPNTGVTFDDVAGVDEAKQDFMEVVEFLKKPERFTAVGARIPKGVLLVGPPGTGKTLLAKAIAGEAGVPFFSISGSEFVEMFVGVGASRVRDLFKKAKENAPCIVFVDEIDAVGRQRGTGIGGGNDEREQTLNQLLTEMDGFEGNTGVIVVAATNRADILDSALLRPGRFDRQVSVDVPDVKGRTEILKVHSGNKKFEDGVSLEVIAMRTPGFSGADLANLLNEAAILAGRRGKTAISSKEIDDSIDRIVAGMEGTVMTDGKSKSLVAYHEVGHAVCGTLTPGHDAVQKVTLIPRGQARGLTWFIPSDDPTLISKQQLFARIVGGLGGRAAEEVIFGEPEVTTGAVGDLQQITGLAKQMVTTFGMSEIGPWSLMDSSAQSDVIMRMMARNSMSEKLANDIDSAVKTLSDRAYEIALGHIRNNREAMDKIVEVLLEKETMSGDEFRAILSEFTEIPPENRVASSTSTSTSTPTPASV</sequence>
<dbReference type="CDD" id="cd19501">
    <property type="entry name" value="RecA-like_FtsH"/>
    <property type="match status" value="1"/>
</dbReference>
<evidence type="ECO:0000256" key="4">
    <source>
        <dbReference type="ARBA" id="ARBA00010550"/>
    </source>
</evidence>
<dbReference type="InterPro" id="IPR021099">
    <property type="entry name" value="PORR_domain"/>
</dbReference>
<dbReference type="Pfam" id="PF00004">
    <property type="entry name" value="AAA"/>
    <property type="match status" value="1"/>
</dbReference>
<dbReference type="Gene3D" id="1.20.58.760">
    <property type="entry name" value="Peptidase M41"/>
    <property type="match status" value="1"/>
</dbReference>
<comment type="similarity">
    <text evidence="16 17">Belongs to the small heat shock protein (HSP20) family.</text>
</comment>
<evidence type="ECO:0000256" key="8">
    <source>
        <dbReference type="ARBA" id="ARBA00022741"/>
    </source>
</evidence>
<comment type="similarity">
    <text evidence="4">In the N-terminal section; belongs to the AAA ATPase family.</text>
</comment>
<dbReference type="SMART" id="SM00382">
    <property type="entry name" value="AAA"/>
    <property type="match status" value="1"/>
</dbReference>
<evidence type="ECO:0000259" key="19">
    <source>
        <dbReference type="PROSITE" id="PS01031"/>
    </source>
</evidence>
<dbReference type="InterPro" id="IPR011546">
    <property type="entry name" value="Pept_M41_FtsH_extracell"/>
</dbReference>
<dbReference type="PROSITE" id="PS00674">
    <property type="entry name" value="AAA"/>
    <property type="match status" value="1"/>
</dbReference>
<feature type="region of interest" description="Disordered" evidence="18">
    <location>
        <begin position="1312"/>
        <end position="1333"/>
    </location>
</feature>
<evidence type="ECO:0000256" key="17">
    <source>
        <dbReference type="RuleBase" id="RU003616"/>
    </source>
</evidence>
<comment type="subcellular location">
    <subcellularLocation>
        <location evidence="2">Membrane</location>
    </subcellularLocation>
</comment>
<proteinExistence type="inferred from homology"/>
<evidence type="ECO:0000256" key="11">
    <source>
        <dbReference type="ARBA" id="ARBA00022840"/>
    </source>
</evidence>
<dbReference type="Gene3D" id="1.10.8.60">
    <property type="match status" value="1"/>
</dbReference>
<dbReference type="EMBL" id="JADBGQ010000010">
    <property type="protein sequence ID" value="KAG5375676.1"/>
    <property type="molecule type" value="Genomic_DNA"/>
</dbReference>
<dbReference type="Gene3D" id="2.60.40.790">
    <property type="match status" value="1"/>
</dbReference>
<keyword evidence="7" id="KW-0479">Metal-binding</keyword>
<keyword evidence="10" id="KW-0862">Zinc</keyword>
<dbReference type="InterPro" id="IPR005936">
    <property type="entry name" value="FtsH"/>
</dbReference>
<dbReference type="InterPro" id="IPR003959">
    <property type="entry name" value="ATPase_AAA_core"/>
</dbReference>
<evidence type="ECO:0000256" key="2">
    <source>
        <dbReference type="ARBA" id="ARBA00004370"/>
    </source>
</evidence>
<keyword evidence="5" id="KW-0645">Protease</keyword>
<evidence type="ECO:0000256" key="7">
    <source>
        <dbReference type="ARBA" id="ARBA00022723"/>
    </source>
</evidence>
<evidence type="ECO:0000256" key="14">
    <source>
        <dbReference type="ARBA" id="ARBA00023049"/>
    </source>
</evidence>
<keyword evidence="11" id="KW-0067">ATP-binding</keyword>
<dbReference type="PROSITE" id="PS01031">
    <property type="entry name" value="SHSP"/>
    <property type="match status" value="1"/>
</dbReference>
<feature type="compositionally biased region" description="Low complexity" evidence="18">
    <location>
        <begin position="1318"/>
        <end position="1333"/>
    </location>
</feature>
<keyword evidence="9" id="KW-0378">Hydrolase</keyword>
<dbReference type="SUPFAM" id="SSF52540">
    <property type="entry name" value="P-loop containing nucleoside triphosphate hydrolases"/>
    <property type="match status" value="1"/>
</dbReference>
<feature type="compositionally biased region" description="Polar residues" evidence="18">
    <location>
        <begin position="96"/>
        <end position="106"/>
    </location>
</feature>
<protein>
    <recommendedName>
        <fullName evidence="19">SHSP domain-containing protein</fullName>
    </recommendedName>
</protein>
<dbReference type="InterPro" id="IPR000642">
    <property type="entry name" value="Peptidase_M41"/>
</dbReference>
<comment type="caution">
    <text evidence="20">The sequence shown here is derived from an EMBL/GenBank/DDBJ whole genome shotgun (WGS) entry which is preliminary data.</text>
</comment>
<evidence type="ECO:0000256" key="5">
    <source>
        <dbReference type="ARBA" id="ARBA00022670"/>
    </source>
</evidence>
<accession>A0ABQ7KNS2</accession>
<dbReference type="SUPFAM" id="SSF140990">
    <property type="entry name" value="FtsH protease domain-like"/>
    <property type="match status" value="1"/>
</dbReference>
<keyword evidence="14" id="KW-0482">Metalloprotease</keyword>
<dbReference type="InterPro" id="IPR037219">
    <property type="entry name" value="Peptidase_M41-like"/>
</dbReference>
<dbReference type="InterPro" id="IPR041569">
    <property type="entry name" value="AAA_lid_3"/>
</dbReference>
<evidence type="ECO:0000256" key="15">
    <source>
        <dbReference type="ARBA" id="ARBA00023136"/>
    </source>
</evidence>
<organism evidence="20 21">
    <name type="scientific">Brassica rapa subsp. trilocularis</name>
    <dbReference type="NCBI Taxonomy" id="1813537"/>
    <lineage>
        <taxon>Eukaryota</taxon>
        <taxon>Viridiplantae</taxon>
        <taxon>Streptophyta</taxon>
        <taxon>Embryophyta</taxon>
        <taxon>Tracheophyta</taxon>
        <taxon>Spermatophyta</taxon>
        <taxon>Magnoliopsida</taxon>
        <taxon>eudicotyledons</taxon>
        <taxon>Gunneridae</taxon>
        <taxon>Pentapetalae</taxon>
        <taxon>rosids</taxon>
        <taxon>malvids</taxon>
        <taxon>Brassicales</taxon>
        <taxon>Brassicaceae</taxon>
        <taxon>Brassiceae</taxon>
        <taxon>Brassica</taxon>
    </lineage>
</organism>
<dbReference type="Proteomes" id="UP000823674">
    <property type="component" value="Chromosome A10"/>
</dbReference>
<feature type="region of interest" description="Disordered" evidence="18">
    <location>
        <begin position="85"/>
        <end position="112"/>
    </location>
</feature>
<evidence type="ECO:0000256" key="1">
    <source>
        <dbReference type="ARBA" id="ARBA00001947"/>
    </source>
</evidence>
<keyword evidence="12" id="KW-0809">Transit peptide</keyword>
<dbReference type="InterPro" id="IPR003593">
    <property type="entry name" value="AAA+_ATPase"/>
</dbReference>
<dbReference type="Pfam" id="PF01434">
    <property type="entry name" value="Peptidase_M41"/>
    <property type="match status" value="1"/>
</dbReference>
<evidence type="ECO:0000256" key="6">
    <source>
        <dbReference type="ARBA" id="ARBA00022692"/>
    </source>
</evidence>
<dbReference type="HAMAP" id="MF_01458">
    <property type="entry name" value="FtsH"/>
    <property type="match status" value="1"/>
</dbReference>
<dbReference type="InterPro" id="IPR008978">
    <property type="entry name" value="HSP20-like_chaperone"/>
</dbReference>
<evidence type="ECO:0000313" key="21">
    <source>
        <dbReference type="Proteomes" id="UP000823674"/>
    </source>
</evidence>
<dbReference type="Gene3D" id="3.30.720.210">
    <property type="match status" value="1"/>
</dbReference>
<comment type="cofactor">
    <cofactor evidence="1">
        <name>Zn(2+)</name>
        <dbReference type="ChEBI" id="CHEBI:29105"/>
    </cofactor>
</comment>
<reference evidence="20 21" key="1">
    <citation type="submission" date="2021-03" db="EMBL/GenBank/DDBJ databases">
        <authorList>
            <person name="King G.J."/>
            <person name="Bancroft I."/>
            <person name="Baten A."/>
            <person name="Bloomfield J."/>
            <person name="Borpatragohain P."/>
            <person name="He Z."/>
            <person name="Irish N."/>
            <person name="Irwin J."/>
            <person name="Liu K."/>
            <person name="Mauleon R.P."/>
            <person name="Moore J."/>
            <person name="Morris R."/>
            <person name="Ostergaard L."/>
            <person name="Wang B."/>
            <person name="Wells R."/>
        </authorList>
    </citation>
    <scope>NUCLEOTIDE SEQUENCE [LARGE SCALE GENOMIC DNA]</scope>
    <source>
        <strain evidence="20">R-o-18</strain>
        <tissue evidence="20">Leaf</tissue>
    </source>
</reference>
<keyword evidence="15" id="KW-0472">Membrane</keyword>
<dbReference type="Pfam" id="PF17862">
    <property type="entry name" value="AAA_lid_3"/>
    <property type="match status" value="1"/>
</dbReference>
<evidence type="ECO:0000256" key="9">
    <source>
        <dbReference type="ARBA" id="ARBA00022801"/>
    </source>
</evidence>
<evidence type="ECO:0000256" key="3">
    <source>
        <dbReference type="ARBA" id="ARBA00010044"/>
    </source>
</evidence>
<keyword evidence="6" id="KW-0812">Transmembrane</keyword>
<keyword evidence="8" id="KW-0547">Nucleotide-binding</keyword>
<dbReference type="PANTHER" id="PTHR23076:SF116">
    <property type="entry name" value="AAA+ ATPASE DOMAIN-CONTAINING PROTEIN"/>
    <property type="match status" value="1"/>
</dbReference>
<dbReference type="Pfam" id="PF00011">
    <property type="entry name" value="HSP20"/>
    <property type="match status" value="1"/>
</dbReference>
<evidence type="ECO:0000256" key="12">
    <source>
        <dbReference type="ARBA" id="ARBA00022946"/>
    </source>
</evidence>
<dbReference type="NCBIfam" id="TIGR01241">
    <property type="entry name" value="FtsH_fam"/>
    <property type="match status" value="1"/>
</dbReference>
<dbReference type="InterPro" id="IPR003960">
    <property type="entry name" value="ATPase_AAA_CS"/>
</dbReference>
<dbReference type="Pfam" id="PF06480">
    <property type="entry name" value="FtsH_ext"/>
    <property type="match status" value="1"/>
</dbReference>
<keyword evidence="13" id="KW-1133">Transmembrane helix</keyword>
<dbReference type="CDD" id="cd06464">
    <property type="entry name" value="ACD_sHsps-like"/>
    <property type="match status" value="1"/>
</dbReference>
<evidence type="ECO:0000256" key="18">
    <source>
        <dbReference type="SAM" id="MobiDB-lite"/>
    </source>
</evidence>
<feature type="domain" description="SHSP" evidence="19">
    <location>
        <begin position="154"/>
        <end position="276"/>
    </location>
</feature>